<accession>A0ABS5FA92</accession>
<gene>
    <name evidence="1" type="ORF">GXW71_34395</name>
</gene>
<dbReference type="Proteomes" id="UP001196870">
    <property type="component" value="Unassembled WGS sequence"/>
</dbReference>
<evidence type="ECO:0000313" key="1">
    <source>
        <dbReference type="EMBL" id="MBR0669483.1"/>
    </source>
</evidence>
<protein>
    <submittedName>
        <fullName evidence="1">Uncharacterized protein</fullName>
    </submittedName>
</protein>
<proteinExistence type="predicted"/>
<comment type="caution">
    <text evidence="1">The sequence shown here is derived from an EMBL/GenBank/DDBJ whole genome shotgun (WGS) entry which is preliminary data.</text>
</comment>
<name>A0ABS5FA92_9PROT</name>
<sequence>MQIAAAQRVPLPRAAVRDQVPGRCAPAQVTTRTGNHAGFGRIVFAWRIAADYAVREGGNGIQLRFSGPGCAPPIDRLAPPRNVRAILADDGGAAVWIETAPGAGIRHFRLSDGRLVIDVLDAPG</sequence>
<reference evidence="2" key="1">
    <citation type="journal article" date="2021" name="Syst. Appl. Microbiol.">
        <title>Roseomonas hellenica sp. nov., isolated from roots of wild-growing Alkanna tinctoria.</title>
        <authorList>
            <person name="Rat A."/>
            <person name="Naranjo H.D."/>
            <person name="Lebbe L."/>
            <person name="Cnockaert M."/>
            <person name="Krigas N."/>
            <person name="Grigoriadou K."/>
            <person name="Maloupa E."/>
            <person name="Willems A."/>
        </authorList>
    </citation>
    <scope>NUCLEOTIDE SEQUENCE [LARGE SCALE GENOMIC DNA]</scope>
    <source>
        <strain evidence="2">LMG 31523</strain>
    </source>
</reference>
<evidence type="ECO:0000313" key="2">
    <source>
        <dbReference type="Proteomes" id="UP001196870"/>
    </source>
</evidence>
<keyword evidence="2" id="KW-1185">Reference proteome</keyword>
<organism evidence="1 2">
    <name type="scientific">Plastoroseomonas hellenica</name>
    <dbReference type="NCBI Taxonomy" id="2687306"/>
    <lineage>
        <taxon>Bacteria</taxon>
        <taxon>Pseudomonadati</taxon>
        <taxon>Pseudomonadota</taxon>
        <taxon>Alphaproteobacteria</taxon>
        <taxon>Acetobacterales</taxon>
        <taxon>Acetobacteraceae</taxon>
        <taxon>Plastoroseomonas</taxon>
    </lineage>
</organism>
<dbReference type="EMBL" id="JAAGBB010000127">
    <property type="protein sequence ID" value="MBR0669483.1"/>
    <property type="molecule type" value="Genomic_DNA"/>
</dbReference>